<evidence type="ECO:0000256" key="9">
    <source>
        <dbReference type="ARBA" id="ARBA00047913"/>
    </source>
</evidence>
<dbReference type="SUPFAM" id="SSF55931">
    <property type="entry name" value="Glutamine synthetase/guanido kinase"/>
    <property type="match status" value="1"/>
</dbReference>
<dbReference type="PANTHER" id="PTHR11659">
    <property type="entry name" value="GLUTAMYL-TRNA GLN AMIDOTRANSFERASE SUBUNIT B MITOCHONDRIAL AND PROKARYOTIC PET112-RELATED"/>
    <property type="match status" value="1"/>
</dbReference>
<evidence type="ECO:0000256" key="5">
    <source>
        <dbReference type="ARBA" id="ARBA00022840"/>
    </source>
</evidence>
<dbReference type="InterPro" id="IPR004413">
    <property type="entry name" value="GatB"/>
</dbReference>
<name>A0A2G8KLJ3_STIJA</name>
<organism evidence="12 13">
    <name type="scientific">Stichopus japonicus</name>
    <name type="common">Sea cucumber</name>
    <dbReference type="NCBI Taxonomy" id="307972"/>
    <lineage>
        <taxon>Eukaryota</taxon>
        <taxon>Metazoa</taxon>
        <taxon>Echinodermata</taxon>
        <taxon>Eleutherozoa</taxon>
        <taxon>Echinozoa</taxon>
        <taxon>Holothuroidea</taxon>
        <taxon>Aspidochirotacea</taxon>
        <taxon>Aspidochirotida</taxon>
        <taxon>Stichopodidae</taxon>
        <taxon>Apostichopus</taxon>
    </lineage>
</organism>
<comment type="subunit">
    <text evidence="10">Subunit of the heterotrimeric GatCAB amidotransferase (AdT) complex, composed of A, B and C subunits.</text>
</comment>
<dbReference type="GO" id="GO:0050567">
    <property type="term" value="F:glutaminyl-tRNA synthase (glutamine-hydrolyzing) activity"/>
    <property type="evidence" value="ECO:0007669"/>
    <property type="project" value="UniProtKB-UniRule"/>
</dbReference>
<evidence type="ECO:0000259" key="11">
    <source>
        <dbReference type="SMART" id="SM00845"/>
    </source>
</evidence>
<dbReference type="NCBIfam" id="NF004012">
    <property type="entry name" value="PRK05477.1-2"/>
    <property type="match status" value="1"/>
</dbReference>
<comment type="subunit">
    <text evidence="2">Heterotrimer of A, B and C subunits.</text>
</comment>
<dbReference type="STRING" id="307972.A0A2G8KLJ3"/>
<keyword evidence="5 10" id="KW-0067">ATP-binding</keyword>
<dbReference type="Gene3D" id="1.10.10.410">
    <property type="match status" value="1"/>
</dbReference>
<dbReference type="GO" id="GO:0030956">
    <property type="term" value="C:glutamyl-tRNA(Gln) amidotransferase complex"/>
    <property type="evidence" value="ECO:0007669"/>
    <property type="project" value="UniProtKB-UniRule"/>
</dbReference>
<evidence type="ECO:0000256" key="8">
    <source>
        <dbReference type="ARBA" id="ARBA00047380"/>
    </source>
</evidence>
<evidence type="ECO:0000256" key="1">
    <source>
        <dbReference type="ARBA" id="ARBA00005306"/>
    </source>
</evidence>
<dbReference type="PANTHER" id="PTHR11659:SF0">
    <property type="entry name" value="GLUTAMYL-TRNA(GLN) AMIDOTRANSFERASE SUBUNIT B, MITOCHONDRIAL"/>
    <property type="match status" value="1"/>
</dbReference>
<keyword evidence="4 10" id="KW-0547">Nucleotide-binding</keyword>
<comment type="catalytic activity">
    <reaction evidence="8">
        <text>L-aspartyl-tRNA(Asn) + L-glutamine + ATP + H2O = L-asparaginyl-tRNA(Asn) + L-glutamate + ADP + phosphate + 2 H(+)</text>
        <dbReference type="Rhea" id="RHEA:14513"/>
        <dbReference type="Rhea" id="RHEA-COMP:9674"/>
        <dbReference type="Rhea" id="RHEA-COMP:9677"/>
        <dbReference type="ChEBI" id="CHEBI:15377"/>
        <dbReference type="ChEBI" id="CHEBI:15378"/>
        <dbReference type="ChEBI" id="CHEBI:29985"/>
        <dbReference type="ChEBI" id="CHEBI:30616"/>
        <dbReference type="ChEBI" id="CHEBI:43474"/>
        <dbReference type="ChEBI" id="CHEBI:58359"/>
        <dbReference type="ChEBI" id="CHEBI:78515"/>
        <dbReference type="ChEBI" id="CHEBI:78516"/>
        <dbReference type="ChEBI" id="CHEBI:456216"/>
    </reaction>
</comment>
<dbReference type="GO" id="GO:0032543">
    <property type="term" value="P:mitochondrial translation"/>
    <property type="evidence" value="ECO:0007669"/>
    <property type="project" value="UniProtKB-UniRule"/>
</dbReference>
<dbReference type="Proteomes" id="UP000230750">
    <property type="component" value="Unassembled WGS sequence"/>
</dbReference>
<dbReference type="AlphaFoldDB" id="A0A2G8KLJ3"/>
<evidence type="ECO:0000256" key="4">
    <source>
        <dbReference type="ARBA" id="ARBA00022741"/>
    </source>
</evidence>
<comment type="subcellular location">
    <subcellularLocation>
        <location evidence="10">Mitochondrion</location>
    </subcellularLocation>
</comment>
<dbReference type="Pfam" id="PF02637">
    <property type="entry name" value="GatB_Yqey"/>
    <property type="match status" value="1"/>
</dbReference>
<dbReference type="GO" id="GO:0070681">
    <property type="term" value="P:glutaminyl-tRNAGln biosynthesis via transamidation"/>
    <property type="evidence" value="ECO:0007669"/>
    <property type="project" value="UniProtKB-UniRule"/>
</dbReference>
<dbReference type="InterPro" id="IPR042114">
    <property type="entry name" value="GatB_C_1"/>
</dbReference>
<comment type="function">
    <text evidence="7">Allows the formation of correctly charged Asn-tRNA(Asn) or Gln-tRNA(Gln) through the transamidation of misacylated Asp-tRNA(Asn) or Glu-tRNA(Gln) in organisms which lack either or both of asparaginyl-tRNA or glutaminyl-tRNA synthetases. The reaction takes place in the presence of glutamine and ATP through an activated phospho-Asp-tRNA(Asn) or phospho-Glu-tRNA(Gln).</text>
</comment>
<dbReference type="InterPro" id="IPR006075">
    <property type="entry name" value="Asn/Gln-tRNA_Trfase_suB/E_cat"/>
</dbReference>
<keyword evidence="6 10" id="KW-0648">Protein biosynthesis</keyword>
<evidence type="ECO:0000313" key="12">
    <source>
        <dbReference type="EMBL" id="PIK48837.1"/>
    </source>
</evidence>
<keyword evidence="12" id="KW-0808">Transferase</keyword>
<dbReference type="InterPro" id="IPR017958">
    <property type="entry name" value="Gln-tRNA_amidoTrfase_suB_CS"/>
</dbReference>
<dbReference type="Gene3D" id="1.10.150.380">
    <property type="entry name" value="GatB domain, N-terminal subdomain"/>
    <property type="match status" value="1"/>
</dbReference>
<evidence type="ECO:0000256" key="10">
    <source>
        <dbReference type="HAMAP-Rule" id="MF_03147"/>
    </source>
</evidence>
<feature type="domain" description="Asn/Gln amidotransferase" evidence="11">
    <location>
        <begin position="356"/>
        <end position="506"/>
    </location>
</feature>
<comment type="catalytic activity">
    <reaction evidence="9 10">
        <text>L-glutamyl-tRNA(Gln) + L-glutamine + ATP + H2O = L-glutaminyl-tRNA(Gln) + L-glutamate + ADP + phosphate + H(+)</text>
        <dbReference type="Rhea" id="RHEA:17521"/>
        <dbReference type="Rhea" id="RHEA-COMP:9681"/>
        <dbReference type="Rhea" id="RHEA-COMP:9684"/>
        <dbReference type="ChEBI" id="CHEBI:15377"/>
        <dbReference type="ChEBI" id="CHEBI:15378"/>
        <dbReference type="ChEBI" id="CHEBI:29985"/>
        <dbReference type="ChEBI" id="CHEBI:30616"/>
        <dbReference type="ChEBI" id="CHEBI:43474"/>
        <dbReference type="ChEBI" id="CHEBI:58359"/>
        <dbReference type="ChEBI" id="CHEBI:78520"/>
        <dbReference type="ChEBI" id="CHEBI:78521"/>
        <dbReference type="ChEBI" id="CHEBI:456216"/>
    </reaction>
</comment>
<keyword evidence="13" id="KW-1185">Reference proteome</keyword>
<dbReference type="SUPFAM" id="SSF89095">
    <property type="entry name" value="GatB/YqeY motif"/>
    <property type="match status" value="1"/>
</dbReference>
<reference evidence="12 13" key="1">
    <citation type="journal article" date="2017" name="PLoS Biol.">
        <title>The sea cucumber genome provides insights into morphological evolution and visceral regeneration.</title>
        <authorList>
            <person name="Zhang X."/>
            <person name="Sun L."/>
            <person name="Yuan J."/>
            <person name="Sun Y."/>
            <person name="Gao Y."/>
            <person name="Zhang L."/>
            <person name="Li S."/>
            <person name="Dai H."/>
            <person name="Hamel J.F."/>
            <person name="Liu C."/>
            <person name="Yu Y."/>
            <person name="Liu S."/>
            <person name="Lin W."/>
            <person name="Guo K."/>
            <person name="Jin S."/>
            <person name="Xu P."/>
            <person name="Storey K.B."/>
            <person name="Huan P."/>
            <person name="Zhang T."/>
            <person name="Zhou Y."/>
            <person name="Zhang J."/>
            <person name="Lin C."/>
            <person name="Li X."/>
            <person name="Xing L."/>
            <person name="Huo D."/>
            <person name="Sun M."/>
            <person name="Wang L."/>
            <person name="Mercier A."/>
            <person name="Li F."/>
            <person name="Yang H."/>
            <person name="Xiang J."/>
        </authorList>
    </citation>
    <scope>NUCLEOTIDE SEQUENCE [LARGE SCALE GENOMIC DNA]</scope>
    <source>
        <strain evidence="12">Shaxun</strain>
        <tissue evidence="12">Muscle</tissue>
    </source>
</reference>
<evidence type="ECO:0000256" key="6">
    <source>
        <dbReference type="ARBA" id="ARBA00022917"/>
    </source>
</evidence>
<comment type="similarity">
    <text evidence="1 10">Belongs to the GatB/GatE family. GatB subfamily.</text>
</comment>
<dbReference type="GO" id="GO:0005524">
    <property type="term" value="F:ATP binding"/>
    <property type="evidence" value="ECO:0007669"/>
    <property type="project" value="UniProtKB-KW"/>
</dbReference>
<dbReference type="InterPro" id="IPR014746">
    <property type="entry name" value="Gln_synth/guanido_kin_cat_dom"/>
</dbReference>
<dbReference type="HAMAP" id="MF_00121">
    <property type="entry name" value="GatB"/>
    <property type="match status" value="1"/>
</dbReference>
<dbReference type="GO" id="GO:0005739">
    <property type="term" value="C:mitochondrion"/>
    <property type="evidence" value="ECO:0007669"/>
    <property type="project" value="UniProtKB-SubCell"/>
</dbReference>
<dbReference type="NCBIfam" id="TIGR00133">
    <property type="entry name" value="gatB"/>
    <property type="match status" value="1"/>
</dbReference>
<sequence>MAARNVMKGKTGDWLAVIGLEIHAQIASHSKLFSGSKVKFMAPPNQLVSFFDAALPGTLPVLNKYCVEASILTALALSCRINKKSLFDRKHYFYADMPAGYQITQQRKPIASNGHLLFNVYDDVKREKPRRHRVNIKQIQLEQDSGKSLHDDEKQQTLVDLNRAGVGLMELVTEPDMSNGKEAAAFVQELQTILERIGTCNGKMAEGALRVDANISVNKPGEPHGVRTEVKNINSVRFVKNAIEYEIRRQIDVLESGGTVVMETRSLDDTGCTIPMRDKEVVQDYRFMPEPNLPPLVLYDDTTINSTICQEKAINVDTLRRRMPELPEDQRQRLTEDYGITYSNAVKLVNEEGLADLFEQLCTASSRKETKRLMNWCLIDILKCLHQRNLTVKQSPIPVEKLSDIFSSLQSGEISAKSAQKLLELLFDGDSRSVSEIMDVENLRQITSEEEVLKFCTEAVNEEPDLVEVYQSRNKKVINKLMGIVQVKSKGRIEPQLARRIMEELLERRRRR</sequence>
<dbReference type="Pfam" id="PF02934">
    <property type="entry name" value="GatB_N"/>
    <property type="match status" value="1"/>
</dbReference>
<dbReference type="InterPro" id="IPR003789">
    <property type="entry name" value="Asn/Gln_tRNA_amidoTrase-B-like"/>
</dbReference>
<evidence type="ECO:0000313" key="13">
    <source>
        <dbReference type="Proteomes" id="UP000230750"/>
    </source>
</evidence>
<evidence type="ECO:0000256" key="3">
    <source>
        <dbReference type="ARBA" id="ARBA00022598"/>
    </source>
</evidence>
<keyword evidence="3 10" id="KW-0436">Ligase</keyword>
<evidence type="ECO:0000256" key="7">
    <source>
        <dbReference type="ARBA" id="ARBA00024799"/>
    </source>
</evidence>
<dbReference type="PROSITE" id="PS01234">
    <property type="entry name" value="GATB"/>
    <property type="match status" value="1"/>
</dbReference>
<protein>
    <recommendedName>
        <fullName evidence="10">Glutamyl-tRNA(Gln) amidotransferase subunit B, mitochondrial</fullName>
        <shortName evidence="10">Glu-AdT subunit B</shortName>
        <ecNumber evidence="10">6.3.5.-</ecNumber>
    </recommendedName>
</protein>
<gene>
    <name evidence="12" type="ORF">BSL78_14295</name>
</gene>
<dbReference type="EMBL" id="MRZV01000499">
    <property type="protein sequence ID" value="PIK48837.1"/>
    <property type="molecule type" value="Genomic_DNA"/>
</dbReference>
<comment type="function">
    <text evidence="10">Allows the formation of correctly charged Gln-tRNA(Gln) through the transamidation of misacylated Glu-tRNA(Gln) in the mitochondria. The reaction takes place in the presence of glutamine and ATP through an activated gamma-phospho-Glu-tRNA(Gln).</text>
</comment>
<dbReference type="SMART" id="SM00845">
    <property type="entry name" value="GatB_Yqey"/>
    <property type="match status" value="1"/>
</dbReference>
<dbReference type="NCBIfam" id="NF004014">
    <property type="entry name" value="PRK05477.1-4"/>
    <property type="match status" value="1"/>
</dbReference>
<dbReference type="GO" id="GO:0050566">
    <property type="term" value="F:asparaginyl-tRNA synthase (glutamine-hydrolyzing) activity"/>
    <property type="evidence" value="ECO:0007669"/>
    <property type="project" value="RHEA"/>
</dbReference>
<dbReference type="GO" id="GO:0016740">
    <property type="term" value="F:transferase activity"/>
    <property type="evidence" value="ECO:0007669"/>
    <property type="project" value="UniProtKB-KW"/>
</dbReference>
<evidence type="ECO:0000256" key="2">
    <source>
        <dbReference type="ARBA" id="ARBA00011123"/>
    </source>
</evidence>
<accession>A0A2G8KLJ3</accession>
<dbReference type="OrthoDB" id="1722066at2759"/>
<dbReference type="InterPro" id="IPR018027">
    <property type="entry name" value="Asn/Gln_amidotransferase"/>
</dbReference>
<keyword evidence="10" id="KW-0496">Mitochondrion</keyword>
<dbReference type="InterPro" id="IPR017959">
    <property type="entry name" value="Asn/Gln-tRNA_amidoTrfase_suB/E"/>
</dbReference>
<dbReference type="EC" id="6.3.5.-" evidence="10"/>
<dbReference type="InterPro" id="IPR023168">
    <property type="entry name" value="GatB_Yqey_C_2"/>
</dbReference>
<proteinExistence type="inferred from homology"/>
<comment type="caution">
    <text evidence="12">The sequence shown here is derived from an EMBL/GenBank/DDBJ whole genome shotgun (WGS) entry which is preliminary data.</text>
</comment>